<evidence type="ECO:0000313" key="2">
    <source>
        <dbReference type="EMBL" id="MBB2182771.1"/>
    </source>
</evidence>
<reference evidence="2 3" key="1">
    <citation type="submission" date="2020-07" db="EMBL/GenBank/DDBJ databases">
        <title>Characterization and genome sequencing of isolate MD1, a novel member within the family Lachnospiraceae.</title>
        <authorList>
            <person name="Rettenmaier R."/>
            <person name="Di Bello L."/>
            <person name="Zinser C."/>
            <person name="Scheitz K."/>
            <person name="Liebl W."/>
            <person name="Zverlov V."/>
        </authorList>
    </citation>
    <scope>NUCLEOTIDE SEQUENCE [LARGE SCALE GENOMIC DNA]</scope>
    <source>
        <strain evidence="2 3">MD1</strain>
    </source>
</reference>
<feature type="compositionally biased region" description="Polar residues" evidence="1">
    <location>
        <begin position="72"/>
        <end position="83"/>
    </location>
</feature>
<name>A0A839K254_9FIRM</name>
<dbReference type="RefSeq" id="WP_228352470.1">
    <property type="nucleotide sequence ID" value="NZ_JACEGA010000001.1"/>
</dbReference>
<proteinExistence type="predicted"/>
<evidence type="ECO:0000313" key="3">
    <source>
        <dbReference type="Proteomes" id="UP000574276"/>
    </source>
</evidence>
<sequence>MKLKYYMRGLGMGIILTTLILSVSGNKEKLSDEEIKKRAMALGMEMAEVKNSDDSLDKVLENIVPSDKSILDPSTSPSATPTIEPSPQPTITPTVAPTTEPNEEPTAAPTSQPVTPSDNTQITDITTGQEITFTVESGMSSAKVATLLQEKGIIEDSSKFNKYIIDHGKANVIRVGTYTLPKGASYEEIINTITK</sequence>
<protein>
    <submittedName>
        <fullName evidence="2">Endolytic transglycosylase MltG</fullName>
    </submittedName>
</protein>
<feature type="region of interest" description="Disordered" evidence="1">
    <location>
        <begin position="67"/>
        <end position="122"/>
    </location>
</feature>
<organism evidence="2 3">
    <name type="scientific">Variimorphobacter saccharofermentans</name>
    <dbReference type="NCBI Taxonomy" id="2755051"/>
    <lineage>
        <taxon>Bacteria</taxon>
        <taxon>Bacillati</taxon>
        <taxon>Bacillota</taxon>
        <taxon>Clostridia</taxon>
        <taxon>Lachnospirales</taxon>
        <taxon>Lachnospiraceae</taxon>
        <taxon>Variimorphobacter</taxon>
    </lineage>
</organism>
<dbReference type="Gene3D" id="3.30.1490.480">
    <property type="entry name" value="Endolytic murein transglycosylase"/>
    <property type="match status" value="1"/>
</dbReference>
<evidence type="ECO:0000256" key="1">
    <source>
        <dbReference type="SAM" id="MobiDB-lite"/>
    </source>
</evidence>
<gene>
    <name evidence="2" type="ORF">H0486_07760</name>
</gene>
<dbReference type="Proteomes" id="UP000574276">
    <property type="component" value="Unassembled WGS sequence"/>
</dbReference>
<dbReference type="EMBL" id="JACEGA010000001">
    <property type="protein sequence ID" value="MBB2182771.1"/>
    <property type="molecule type" value="Genomic_DNA"/>
</dbReference>
<feature type="compositionally biased region" description="Polar residues" evidence="1">
    <location>
        <begin position="91"/>
        <end position="100"/>
    </location>
</feature>
<comment type="caution">
    <text evidence="2">The sequence shown here is derived from an EMBL/GenBank/DDBJ whole genome shotgun (WGS) entry which is preliminary data.</text>
</comment>
<dbReference type="AlphaFoldDB" id="A0A839K254"/>
<accession>A0A839K254</accession>
<keyword evidence="3" id="KW-1185">Reference proteome</keyword>
<feature type="compositionally biased region" description="Polar residues" evidence="1">
    <location>
        <begin position="108"/>
        <end position="122"/>
    </location>
</feature>